<reference evidence="1" key="1">
    <citation type="submission" date="2018-11" db="EMBL/GenBank/DDBJ databases">
        <authorList>
            <consortium name="Genoscope - CEA"/>
            <person name="William W."/>
        </authorList>
    </citation>
    <scope>NUCLEOTIDE SEQUENCE</scope>
</reference>
<accession>A0A3P6EMW1</accession>
<dbReference type="PANTHER" id="PTHR36020">
    <property type="entry name" value="TRANSMEMBRANE PROTEIN"/>
    <property type="match status" value="1"/>
</dbReference>
<evidence type="ECO:0000313" key="1">
    <source>
        <dbReference type="EMBL" id="VDD46113.1"/>
    </source>
</evidence>
<protein>
    <submittedName>
        <fullName evidence="1">Uncharacterized protein</fullName>
    </submittedName>
</protein>
<sequence>MFLNPRPNWWLDRLGKVLIPSSCVPKKKESDSHELPIFSYSIYNLFVDLHNIFNGLPAIRKDLDSATKLLSDVTSQVLGGINEGFNWRTYVPQEVKDMSTEHTVLEDSNFKPMGAVGAAALTLTKVILACKSLAPLKLFWTNTYARGNVLVKSILIRRDNQRSNTVYIIFCSRDELLFRTSYTLYDDNEDKTSKTYRHLTNGYELVFLLLQGWSSMKGGSCIAKLGHWIQNLREASMEVTRRENKRIPNTMEGLSQRVGDITLH</sequence>
<gene>
    <name evidence="1" type="ORF">BOLC5T33660H</name>
</gene>
<name>A0A3P6EMW1_BRAOL</name>
<dbReference type="PANTHER" id="PTHR36020:SF2">
    <property type="entry name" value="(RAPE) HYPOTHETICAL PROTEIN"/>
    <property type="match status" value="1"/>
</dbReference>
<organism evidence="1">
    <name type="scientific">Brassica oleracea</name>
    <name type="common">Wild cabbage</name>
    <dbReference type="NCBI Taxonomy" id="3712"/>
    <lineage>
        <taxon>Eukaryota</taxon>
        <taxon>Viridiplantae</taxon>
        <taxon>Streptophyta</taxon>
        <taxon>Embryophyta</taxon>
        <taxon>Tracheophyta</taxon>
        <taxon>Spermatophyta</taxon>
        <taxon>Magnoliopsida</taxon>
        <taxon>eudicotyledons</taxon>
        <taxon>Gunneridae</taxon>
        <taxon>Pentapetalae</taxon>
        <taxon>rosids</taxon>
        <taxon>malvids</taxon>
        <taxon>Brassicales</taxon>
        <taxon>Brassicaceae</taxon>
        <taxon>Brassiceae</taxon>
        <taxon>Brassica</taxon>
    </lineage>
</organism>
<proteinExistence type="predicted"/>
<dbReference type="EMBL" id="LR031877">
    <property type="protein sequence ID" value="VDD46113.1"/>
    <property type="molecule type" value="Genomic_DNA"/>
</dbReference>
<dbReference type="AlphaFoldDB" id="A0A3P6EMW1"/>